<gene>
    <name evidence="6" type="ORF">CBF35_10525</name>
</gene>
<evidence type="ECO:0000259" key="5">
    <source>
        <dbReference type="Pfam" id="PF17785"/>
    </source>
</evidence>
<dbReference type="OrthoDB" id="9805492at2"/>
<dbReference type="Proteomes" id="UP000287239">
    <property type="component" value="Unassembled WGS sequence"/>
</dbReference>
<comment type="caution">
    <text evidence="6">The sequence shown here is derived from an EMBL/GenBank/DDBJ whole genome shotgun (WGS) entry which is preliminary data.</text>
</comment>
<keyword evidence="3" id="KW-0949">S-adenosyl-L-methionine</keyword>
<proteinExistence type="predicted"/>
<dbReference type="GO" id="GO:0003723">
    <property type="term" value="F:RNA binding"/>
    <property type="evidence" value="ECO:0007669"/>
    <property type="project" value="InterPro"/>
</dbReference>
<dbReference type="InterPro" id="IPR015947">
    <property type="entry name" value="PUA-like_sf"/>
</dbReference>
<dbReference type="Gene3D" id="3.30.750.80">
    <property type="entry name" value="RNA methyltransferase domain (HRMD) like"/>
    <property type="match status" value="1"/>
</dbReference>
<dbReference type="GO" id="GO:0008168">
    <property type="term" value="F:methyltransferase activity"/>
    <property type="evidence" value="ECO:0007669"/>
    <property type="project" value="UniProtKB-KW"/>
</dbReference>
<dbReference type="RefSeq" id="WP_126780908.1">
    <property type="nucleotide sequence ID" value="NZ_NGJU01000016.1"/>
</dbReference>
<feature type="domain" description="RlmI-like PUA" evidence="5">
    <location>
        <begin position="4"/>
        <end position="66"/>
    </location>
</feature>
<keyword evidence="1 6" id="KW-0489">Methyltransferase</keyword>
<accession>A0A429ZKD3</accession>
<evidence type="ECO:0000256" key="2">
    <source>
        <dbReference type="ARBA" id="ARBA00022679"/>
    </source>
</evidence>
<dbReference type="InterPro" id="IPR036974">
    <property type="entry name" value="PUA_sf"/>
</dbReference>
<organism evidence="6 7">
    <name type="scientific">Vagococcus salmoninarum</name>
    <dbReference type="NCBI Taxonomy" id="2739"/>
    <lineage>
        <taxon>Bacteria</taxon>
        <taxon>Bacillati</taxon>
        <taxon>Bacillota</taxon>
        <taxon>Bacilli</taxon>
        <taxon>Lactobacillales</taxon>
        <taxon>Enterococcaceae</taxon>
        <taxon>Vagococcus</taxon>
    </lineage>
</organism>
<dbReference type="EMBL" id="NGJU01000016">
    <property type="protein sequence ID" value="RST94141.1"/>
    <property type="molecule type" value="Genomic_DNA"/>
</dbReference>
<dbReference type="Pfam" id="PF10672">
    <property type="entry name" value="Methyltrans_SAM"/>
    <property type="match status" value="1"/>
</dbReference>
<dbReference type="GO" id="GO:0032259">
    <property type="term" value="P:methylation"/>
    <property type="evidence" value="ECO:0007669"/>
    <property type="project" value="UniProtKB-KW"/>
</dbReference>
<dbReference type="PANTHER" id="PTHR43042">
    <property type="entry name" value="SAM-DEPENDENT METHYLTRANSFERASE"/>
    <property type="match status" value="1"/>
</dbReference>
<dbReference type="InterPro" id="IPR019614">
    <property type="entry name" value="SAM-dep_methyl-trfase"/>
</dbReference>
<evidence type="ECO:0000256" key="1">
    <source>
        <dbReference type="ARBA" id="ARBA00022603"/>
    </source>
</evidence>
<evidence type="ECO:0000259" key="4">
    <source>
        <dbReference type="Pfam" id="PF10672"/>
    </source>
</evidence>
<dbReference type="Pfam" id="PF17785">
    <property type="entry name" value="PUA_3"/>
    <property type="match status" value="1"/>
</dbReference>
<dbReference type="AlphaFoldDB" id="A0A429ZKD3"/>
<keyword evidence="7" id="KW-1185">Reference proteome</keyword>
<dbReference type="SUPFAM" id="SSF53335">
    <property type="entry name" value="S-adenosyl-L-methionine-dependent methyltransferases"/>
    <property type="match status" value="1"/>
</dbReference>
<dbReference type="Gene3D" id="3.40.50.150">
    <property type="entry name" value="Vaccinia Virus protein VP39"/>
    <property type="match status" value="1"/>
</dbReference>
<dbReference type="InterPro" id="IPR029063">
    <property type="entry name" value="SAM-dependent_MTases_sf"/>
</dbReference>
<reference evidence="6 7" key="1">
    <citation type="submission" date="2017-05" db="EMBL/GenBank/DDBJ databases">
        <title>Vagococcus spp. assemblies.</title>
        <authorList>
            <person name="Gulvik C.A."/>
        </authorList>
    </citation>
    <scope>NUCLEOTIDE SEQUENCE [LARGE SCALE GENOMIC DNA]</scope>
    <source>
        <strain evidence="6 7">NCFB 2777</strain>
    </source>
</reference>
<dbReference type="Gene3D" id="2.30.130.10">
    <property type="entry name" value="PUA domain"/>
    <property type="match status" value="1"/>
</dbReference>
<evidence type="ECO:0000313" key="6">
    <source>
        <dbReference type="EMBL" id="RST94141.1"/>
    </source>
</evidence>
<dbReference type="SUPFAM" id="SSF88697">
    <property type="entry name" value="PUA domain-like"/>
    <property type="match status" value="1"/>
</dbReference>
<evidence type="ECO:0000313" key="7">
    <source>
        <dbReference type="Proteomes" id="UP000287239"/>
    </source>
</evidence>
<sequence length="392" mass="43830">MKKIQLNKKVCGKISQGYPLIQKMDLLNPQEKVTSDWVTFYSPQNEYLGTGYLGVQNKGIGWVLSRVANEAIDLEFFQQSFAKALAKRHDLVNNPQTTAYRLFNGEGDGVGGMTLDIYNQFAVISWYNQSIYQHRELITAALIEAVPMIKGLYEKNRFESQGIVESQHIFGEVAPEPLLVLENGVTFATYLNEGMMTGIFLDQKDVRGRLVAGMASGMSVLNTFSYTGAFSVAAARGGATSTVSVDLAKRSLPKTKEMIEVNDLSLEANKIVVMDVFDYFNYAKRKGMSFDMIILDPPSFARSKKRTFSVAQNYGDLVADVAGLINSQGWLIASTNAANVSLDKYQKMVEQGLKSQGRKFKLTETHRLPQDYVINRSFKEGNYLKVLIYQLD</sequence>
<evidence type="ECO:0000256" key="3">
    <source>
        <dbReference type="ARBA" id="ARBA00022691"/>
    </source>
</evidence>
<protein>
    <submittedName>
        <fullName evidence="6">RlmI/RlmK family 23S rRNA methyltransferase</fullName>
    </submittedName>
</protein>
<keyword evidence="2 6" id="KW-0808">Transferase</keyword>
<dbReference type="CDD" id="cd02440">
    <property type="entry name" value="AdoMet_MTases"/>
    <property type="match status" value="1"/>
</dbReference>
<feature type="domain" description="S-adenosylmethionine-dependent methyltransferase" evidence="4">
    <location>
        <begin position="176"/>
        <end position="343"/>
    </location>
</feature>
<dbReference type="InterPro" id="IPR041532">
    <property type="entry name" value="RlmI-like_PUA"/>
</dbReference>
<name>A0A429ZKD3_9ENTE</name>
<dbReference type="CDD" id="cd11572">
    <property type="entry name" value="RlmI_M_like"/>
    <property type="match status" value="1"/>
</dbReference>
<dbReference type="GeneID" id="98568808"/>
<dbReference type="PANTHER" id="PTHR43042:SF3">
    <property type="entry name" value="RIBOSOMAL RNA LARGE SUBUNIT METHYLTRANSFERASE YWBD-RELATED"/>
    <property type="match status" value="1"/>
</dbReference>